<keyword evidence="1" id="KW-1133">Transmembrane helix</keyword>
<sequence length="140" mass="14039">MLKAIRLAAWCAIFAGIAVSAVRVVMALDAQAFDRVASAGLPAVAGLLGGALVLVVTHAIQEAATTRALLRDLCPTTPAGLIGLVLLLGGLGWAAVAVLSLDEPSVRAWAVVPAGAGLLVAVLGLVLMVTAALRGTRRNG</sequence>
<protein>
    <submittedName>
        <fullName evidence="2">Uncharacterized protein</fullName>
    </submittedName>
</protein>
<feature type="transmembrane region" description="Helical" evidence="1">
    <location>
        <begin position="107"/>
        <end position="133"/>
    </location>
</feature>
<keyword evidence="1" id="KW-0812">Transmembrane</keyword>
<keyword evidence="1" id="KW-0472">Membrane</keyword>
<organism evidence="2 3">
    <name type="scientific">Magnetospirillum aberrantis SpK</name>
    <dbReference type="NCBI Taxonomy" id="908842"/>
    <lineage>
        <taxon>Bacteria</taxon>
        <taxon>Pseudomonadati</taxon>
        <taxon>Pseudomonadota</taxon>
        <taxon>Alphaproteobacteria</taxon>
        <taxon>Rhodospirillales</taxon>
        <taxon>Rhodospirillaceae</taxon>
        <taxon>Magnetospirillum</taxon>
    </lineage>
</organism>
<evidence type="ECO:0000313" key="3">
    <source>
        <dbReference type="Proteomes" id="UP000480684"/>
    </source>
</evidence>
<evidence type="ECO:0000256" key="1">
    <source>
        <dbReference type="SAM" id="Phobius"/>
    </source>
</evidence>
<keyword evidence="3" id="KW-1185">Reference proteome</keyword>
<name>A0A7C9QU59_9PROT</name>
<evidence type="ECO:0000313" key="2">
    <source>
        <dbReference type="EMBL" id="NFV80720.1"/>
    </source>
</evidence>
<feature type="transmembrane region" description="Helical" evidence="1">
    <location>
        <begin position="81"/>
        <end position="101"/>
    </location>
</feature>
<dbReference type="EMBL" id="JAAIYP010000038">
    <property type="protein sequence ID" value="NFV80720.1"/>
    <property type="molecule type" value="Genomic_DNA"/>
</dbReference>
<reference evidence="2 3" key="1">
    <citation type="submission" date="2020-02" db="EMBL/GenBank/DDBJ databases">
        <authorList>
            <person name="Dziuba M."/>
            <person name="Kuznetsov B."/>
            <person name="Mardanov A."/>
            <person name="Ravin N."/>
            <person name="Grouzdev D."/>
        </authorList>
    </citation>
    <scope>NUCLEOTIDE SEQUENCE [LARGE SCALE GENOMIC DNA]</scope>
    <source>
        <strain evidence="2 3">SpK</strain>
    </source>
</reference>
<accession>A0A7C9QU59</accession>
<gene>
    <name evidence="2" type="ORF">G4223_11435</name>
</gene>
<feature type="transmembrane region" description="Helical" evidence="1">
    <location>
        <begin position="37"/>
        <end position="60"/>
    </location>
</feature>
<dbReference type="RefSeq" id="WP_163679484.1">
    <property type="nucleotide sequence ID" value="NZ_JAAIYP010000038.1"/>
</dbReference>
<proteinExistence type="predicted"/>
<dbReference type="Proteomes" id="UP000480684">
    <property type="component" value="Unassembled WGS sequence"/>
</dbReference>
<comment type="caution">
    <text evidence="2">The sequence shown here is derived from an EMBL/GenBank/DDBJ whole genome shotgun (WGS) entry which is preliminary data.</text>
</comment>
<dbReference type="AlphaFoldDB" id="A0A7C9QU59"/>